<dbReference type="GO" id="GO:0005179">
    <property type="term" value="F:hormone activity"/>
    <property type="evidence" value="ECO:0007669"/>
    <property type="project" value="UniProtKB-KW"/>
</dbReference>
<reference evidence="18" key="1">
    <citation type="submission" date="2025-08" db="UniProtKB">
        <authorList>
            <consortium name="RefSeq"/>
        </authorList>
    </citation>
    <scope>IDENTIFICATION</scope>
</reference>
<sequence length="347" mass="39288">MAWPHFVLLLVCILGPPKWVLSCETNEAERKHILAKFQQKMLDFLGPVLGVRSATDREQRDTHRRGAQGSRMLVSQSWEPDTRRPEDSTQVILFPSTDVPCEEPQKQLPVGDSENLFTYLFQPSAHMLNRLVISAQLWLYTGPLVSLSAQNLSAFPAEVLVLSKDGHVNMEPSAVHTADNWTCFHFPQTFLPYISQKFFVLLVRCPACPCVSEPDKIPFILSVTNPRSTERSRRSSVPWSPAALNLLQRPSEDLMNHSHCHRGSINISFEELGWDKWIVHPSSFVFHYCHGTCSNAESLTHRLGFRLCCAALPGTMRSLRVRTTSDGGYSFKYETIPNIITEDCDCM</sequence>
<organism evidence="17 18">
    <name type="scientific">Geotrypetes seraphini</name>
    <name type="common">Gaboon caecilian</name>
    <name type="synonym">Caecilia seraphini</name>
    <dbReference type="NCBI Taxonomy" id="260995"/>
    <lineage>
        <taxon>Eukaryota</taxon>
        <taxon>Metazoa</taxon>
        <taxon>Chordata</taxon>
        <taxon>Craniata</taxon>
        <taxon>Vertebrata</taxon>
        <taxon>Euteleostomi</taxon>
        <taxon>Amphibia</taxon>
        <taxon>Gymnophiona</taxon>
        <taxon>Geotrypetes</taxon>
    </lineage>
</organism>
<dbReference type="InterPro" id="IPR015615">
    <property type="entry name" value="TGF-beta-rel"/>
</dbReference>
<evidence type="ECO:0000313" key="17">
    <source>
        <dbReference type="Proteomes" id="UP000515159"/>
    </source>
</evidence>
<evidence type="ECO:0000256" key="2">
    <source>
        <dbReference type="ARBA" id="ARBA00004613"/>
    </source>
</evidence>
<dbReference type="RefSeq" id="XP_033799892.1">
    <property type="nucleotide sequence ID" value="XM_033944001.1"/>
</dbReference>
<keyword evidence="8 15" id="KW-0732">Signal</keyword>
<dbReference type="OrthoDB" id="9929039at2759"/>
<feature type="signal peptide" evidence="15">
    <location>
        <begin position="1"/>
        <end position="22"/>
    </location>
</feature>
<feature type="chain" id="PRO_5028081521" description="Inhibin alpha chain" evidence="15">
    <location>
        <begin position="23"/>
        <end position="347"/>
    </location>
</feature>
<evidence type="ECO:0000256" key="9">
    <source>
        <dbReference type="ARBA" id="ARBA00023030"/>
    </source>
</evidence>
<proteinExistence type="inferred from homology"/>
<dbReference type="GeneID" id="117360305"/>
<dbReference type="GO" id="GO:0005125">
    <property type="term" value="F:cytokine activity"/>
    <property type="evidence" value="ECO:0007669"/>
    <property type="project" value="TreeGrafter"/>
</dbReference>
<dbReference type="AlphaFoldDB" id="A0A6P8QN77"/>
<evidence type="ECO:0000256" key="13">
    <source>
        <dbReference type="RuleBase" id="RU000354"/>
    </source>
</evidence>
<feature type="domain" description="TGF-beta family profile" evidence="16">
    <location>
        <begin position="231"/>
        <end position="347"/>
    </location>
</feature>
<name>A0A6P8QN77_GEOSA</name>
<evidence type="ECO:0000256" key="14">
    <source>
        <dbReference type="SAM" id="MobiDB-lite"/>
    </source>
</evidence>
<comment type="function">
    <text evidence="1">Inhibins and activins inhibit and activate, respectively, the secretion of follitropin by the pituitary gland. Inhibins/activins are involved in regulating a number of diverse functions such as hypothalamic and pituitary hormone secretion, gonadal hormone secretion, germ cell development and maturation, erythroid differentiation, insulin secretion, nerve cell survival, embryonic axial development or bone growth, depending on their subunit composition. Inhibins appear to oppose the functions of activins.</text>
</comment>
<dbReference type="InterPro" id="IPR001839">
    <property type="entry name" value="TGF-b_C"/>
</dbReference>
<dbReference type="InterPro" id="IPR029034">
    <property type="entry name" value="Cystine-knot_cytokine"/>
</dbReference>
<dbReference type="PROSITE" id="PS51362">
    <property type="entry name" value="TGF_BETA_2"/>
    <property type="match status" value="1"/>
</dbReference>
<dbReference type="InParanoid" id="A0A6P8QN77"/>
<dbReference type="SMART" id="SM00204">
    <property type="entry name" value="TGFB"/>
    <property type="match status" value="1"/>
</dbReference>
<dbReference type="PANTHER" id="PTHR11848:SF117">
    <property type="entry name" value="INHIBIN ALPHA CHAIN"/>
    <property type="match status" value="1"/>
</dbReference>
<evidence type="ECO:0000313" key="18">
    <source>
        <dbReference type="RefSeq" id="XP_033799892.1"/>
    </source>
</evidence>
<keyword evidence="17" id="KW-1185">Reference proteome</keyword>
<dbReference type="GO" id="GO:0048731">
    <property type="term" value="P:system development"/>
    <property type="evidence" value="ECO:0007669"/>
    <property type="project" value="UniProtKB-ARBA"/>
</dbReference>
<protein>
    <recommendedName>
        <fullName evidence="4 12">Inhibin alpha chain</fullName>
    </recommendedName>
</protein>
<keyword evidence="10" id="KW-1015">Disulfide bond</keyword>
<evidence type="ECO:0000256" key="15">
    <source>
        <dbReference type="SAM" id="SignalP"/>
    </source>
</evidence>
<dbReference type="GO" id="GO:0046880">
    <property type="term" value="P:regulation of follicle-stimulating hormone secretion"/>
    <property type="evidence" value="ECO:0007669"/>
    <property type="project" value="UniProtKB-ARBA"/>
</dbReference>
<dbReference type="FunCoup" id="A0A6P8QN77">
    <property type="interactions" value="225"/>
</dbReference>
<dbReference type="CTD" id="3623"/>
<dbReference type="SUPFAM" id="SSF57501">
    <property type="entry name" value="Cystine-knot cytokines"/>
    <property type="match status" value="1"/>
</dbReference>
<comment type="similarity">
    <text evidence="3 13">Belongs to the TGF-beta family.</text>
</comment>
<keyword evidence="5 12" id="KW-0964">Secreted</keyword>
<keyword evidence="6" id="KW-0165">Cleavage on pair of basic residues</keyword>
<evidence type="ECO:0000256" key="8">
    <source>
        <dbReference type="ARBA" id="ARBA00022729"/>
    </source>
</evidence>
<dbReference type="CDD" id="cd13754">
    <property type="entry name" value="TGF_beta_INHA"/>
    <property type="match status" value="1"/>
</dbReference>
<dbReference type="InterPro" id="IPR017175">
    <property type="entry name" value="Inhibin_asu"/>
</dbReference>
<dbReference type="Gene3D" id="2.10.90.10">
    <property type="entry name" value="Cystine-knot cytokines"/>
    <property type="match status" value="1"/>
</dbReference>
<dbReference type="FunFam" id="2.10.90.10:FF:000024">
    <property type="entry name" value="Inhibin alpha chain"/>
    <property type="match status" value="1"/>
</dbReference>
<evidence type="ECO:0000256" key="12">
    <source>
        <dbReference type="PIRNR" id="PIRNR037328"/>
    </source>
</evidence>
<evidence type="ECO:0000256" key="5">
    <source>
        <dbReference type="ARBA" id="ARBA00022525"/>
    </source>
</evidence>
<dbReference type="GO" id="GO:0008083">
    <property type="term" value="F:growth factor activity"/>
    <property type="evidence" value="ECO:0007669"/>
    <property type="project" value="UniProtKB-KW"/>
</dbReference>
<feature type="region of interest" description="Disordered" evidence="14">
    <location>
        <begin position="55"/>
        <end position="86"/>
    </location>
</feature>
<comment type="subcellular location">
    <subcellularLocation>
        <location evidence="2">Secreted</location>
    </subcellularLocation>
</comment>
<evidence type="ECO:0000256" key="3">
    <source>
        <dbReference type="ARBA" id="ARBA00006656"/>
    </source>
</evidence>
<evidence type="ECO:0000256" key="11">
    <source>
        <dbReference type="ARBA" id="ARBA00023180"/>
    </source>
</evidence>
<evidence type="ECO:0000256" key="1">
    <source>
        <dbReference type="ARBA" id="ARBA00002588"/>
    </source>
</evidence>
<dbReference type="GO" id="GO:0043512">
    <property type="term" value="C:inhibin A complex"/>
    <property type="evidence" value="ECO:0007669"/>
    <property type="project" value="UniProtKB-ARBA"/>
</dbReference>
<evidence type="ECO:0000256" key="7">
    <source>
        <dbReference type="ARBA" id="ARBA00022702"/>
    </source>
</evidence>
<dbReference type="KEGG" id="gsh:117360305"/>
<evidence type="ECO:0000256" key="10">
    <source>
        <dbReference type="ARBA" id="ARBA00023157"/>
    </source>
</evidence>
<dbReference type="Pfam" id="PF00019">
    <property type="entry name" value="TGF_beta"/>
    <property type="match status" value="1"/>
</dbReference>
<keyword evidence="9 12" id="KW-0339">Growth factor</keyword>
<dbReference type="Proteomes" id="UP000515159">
    <property type="component" value="Chromosome 5"/>
</dbReference>
<dbReference type="PROSITE" id="PS00250">
    <property type="entry name" value="TGF_BETA_1"/>
    <property type="match status" value="1"/>
</dbReference>
<evidence type="ECO:0000256" key="6">
    <source>
        <dbReference type="ARBA" id="ARBA00022685"/>
    </source>
</evidence>
<accession>A0A6P8QN77</accession>
<evidence type="ECO:0000259" key="16">
    <source>
        <dbReference type="PROSITE" id="PS51362"/>
    </source>
</evidence>
<dbReference type="InterPro" id="IPR017948">
    <property type="entry name" value="TGFb_CS"/>
</dbReference>
<dbReference type="PRINTS" id="PR00669">
    <property type="entry name" value="INHIBINA"/>
</dbReference>
<dbReference type="PIRSF" id="PIRSF037328">
    <property type="entry name" value="Inhibin_alpha_subunit"/>
    <property type="match status" value="1"/>
</dbReference>
<evidence type="ECO:0000256" key="4">
    <source>
        <dbReference type="ARBA" id="ARBA00019280"/>
    </source>
</evidence>
<keyword evidence="7 12" id="KW-0372">Hormone</keyword>
<gene>
    <name evidence="18" type="primary">INHA</name>
</gene>
<dbReference type="GO" id="GO:0051241">
    <property type="term" value="P:negative regulation of multicellular organismal process"/>
    <property type="evidence" value="ECO:0007669"/>
    <property type="project" value="UniProtKB-ARBA"/>
</dbReference>
<dbReference type="PANTHER" id="PTHR11848">
    <property type="entry name" value="TGF-BETA FAMILY"/>
    <property type="match status" value="1"/>
</dbReference>
<keyword evidence="11" id="KW-0325">Glycoprotein</keyword>